<dbReference type="InterPro" id="IPR050111">
    <property type="entry name" value="C-type_lectin/snaclec_domain"/>
</dbReference>
<dbReference type="SMART" id="SM00034">
    <property type="entry name" value="CLECT"/>
    <property type="match status" value="1"/>
</dbReference>
<dbReference type="InterPro" id="IPR016186">
    <property type="entry name" value="C-type_lectin-like/link_sf"/>
</dbReference>
<dbReference type="SUPFAM" id="SSF56436">
    <property type="entry name" value="C-type lectin-like"/>
    <property type="match status" value="1"/>
</dbReference>
<keyword evidence="4" id="KW-1185">Reference proteome</keyword>
<dbReference type="AlphaFoldDB" id="A0A8S3VHK7"/>
<gene>
    <name evidence="3" type="ORF">MEDL_68013</name>
</gene>
<dbReference type="EMBL" id="CAJPWZ010003313">
    <property type="protein sequence ID" value="CAG2256702.1"/>
    <property type="molecule type" value="Genomic_DNA"/>
</dbReference>
<keyword evidence="1" id="KW-1133">Transmembrane helix</keyword>
<proteinExistence type="predicted"/>
<dbReference type="OrthoDB" id="6156976at2759"/>
<reference evidence="3" key="1">
    <citation type="submission" date="2021-03" db="EMBL/GenBank/DDBJ databases">
        <authorList>
            <person name="Bekaert M."/>
        </authorList>
    </citation>
    <scope>NUCLEOTIDE SEQUENCE</scope>
</reference>
<organism evidence="3 4">
    <name type="scientific">Mytilus edulis</name>
    <name type="common">Blue mussel</name>
    <dbReference type="NCBI Taxonomy" id="6550"/>
    <lineage>
        <taxon>Eukaryota</taxon>
        <taxon>Metazoa</taxon>
        <taxon>Spiralia</taxon>
        <taxon>Lophotrochozoa</taxon>
        <taxon>Mollusca</taxon>
        <taxon>Bivalvia</taxon>
        <taxon>Autobranchia</taxon>
        <taxon>Pteriomorphia</taxon>
        <taxon>Mytilida</taxon>
        <taxon>Mytiloidea</taxon>
        <taxon>Mytilidae</taxon>
        <taxon>Mytilinae</taxon>
        <taxon>Mytilus</taxon>
    </lineage>
</organism>
<dbReference type="Proteomes" id="UP000683360">
    <property type="component" value="Unassembled WGS sequence"/>
</dbReference>
<accession>A0A8S3VHK7</accession>
<dbReference type="Pfam" id="PF00059">
    <property type="entry name" value="Lectin_C"/>
    <property type="match status" value="1"/>
</dbReference>
<feature type="domain" description="C-type lectin" evidence="2">
    <location>
        <begin position="26"/>
        <end position="136"/>
    </location>
</feature>
<feature type="transmembrane region" description="Helical" evidence="1">
    <location>
        <begin position="329"/>
        <end position="349"/>
    </location>
</feature>
<evidence type="ECO:0000313" key="3">
    <source>
        <dbReference type="EMBL" id="CAG2256702.1"/>
    </source>
</evidence>
<dbReference type="PROSITE" id="PS50041">
    <property type="entry name" value="C_TYPE_LECTIN_2"/>
    <property type="match status" value="1"/>
</dbReference>
<dbReference type="Gene3D" id="3.10.100.10">
    <property type="entry name" value="Mannose-Binding Protein A, subunit A"/>
    <property type="match status" value="1"/>
</dbReference>
<dbReference type="PANTHER" id="PTHR22803">
    <property type="entry name" value="MANNOSE, PHOSPHOLIPASE, LECTIN RECEPTOR RELATED"/>
    <property type="match status" value="1"/>
</dbReference>
<keyword evidence="1" id="KW-0812">Transmembrane</keyword>
<evidence type="ECO:0000313" key="4">
    <source>
        <dbReference type="Proteomes" id="UP000683360"/>
    </source>
</evidence>
<protein>
    <recommendedName>
        <fullName evidence="2">C-type lectin domain-containing protein</fullName>
    </recommendedName>
</protein>
<sequence>MTTYLFNLNILPSGKIICLGQNWLLFGTSCYKIGDTLDYQAATSACNDLDGYIMMPKTTEEMEFAKSLQNIHGTIEEVWIGLKENNSDGIWKWADGSASNQMIVEGSFVEEDCVRLHTSGLVYDTVCSSIYVTICQRDADLETTSIIDMTSSAEIITTNQKTSEDPTTIEADLFRTTSAHLSTNTDTSVESSTSYKMQLPETTSIMAISSSPELTTTTQITVEDHTTIEPELSETTSAHSSTNTETSVESLTAYSVSSRSHAPKVLSTLSSVISTNSTQHCTHIYVSICSNQSNSTSRSAGYTYKVDTKKLSSYKRKHQSASDTRKSSMFIGSVGIAVLVSVVLLIMFLDCVPTKDRHPFSTTDIRVRKCLKTINSECLCFLK</sequence>
<dbReference type="InterPro" id="IPR001304">
    <property type="entry name" value="C-type_lectin-like"/>
</dbReference>
<keyword evidence="1" id="KW-0472">Membrane</keyword>
<dbReference type="InterPro" id="IPR016187">
    <property type="entry name" value="CTDL_fold"/>
</dbReference>
<name>A0A8S3VHK7_MYTED</name>
<comment type="caution">
    <text evidence="3">The sequence shown here is derived from an EMBL/GenBank/DDBJ whole genome shotgun (WGS) entry which is preliminary data.</text>
</comment>
<evidence type="ECO:0000256" key="1">
    <source>
        <dbReference type="SAM" id="Phobius"/>
    </source>
</evidence>
<evidence type="ECO:0000259" key="2">
    <source>
        <dbReference type="PROSITE" id="PS50041"/>
    </source>
</evidence>